<feature type="transmembrane region" description="Helical" evidence="8">
    <location>
        <begin position="400"/>
        <end position="421"/>
    </location>
</feature>
<keyword evidence="7 8" id="KW-0472">Membrane</keyword>
<dbReference type="Proteomes" id="UP000186406">
    <property type="component" value="Unassembled WGS sequence"/>
</dbReference>
<reference evidence="10 11" key="1">
    <citation type="submission" date="2016-12" db="EMBL/GenBank/DDBJ databases">
        <authorList>
            <person name="Song W.-J."/>
            <person name="Kurnit D.M."/>
        </authorList>
    </citation>
    <scope>NUCLEOTIDE SEQUENCE [LARGE SCALE GENOMIC DNA]</scope>
    <source>
        <strain evidence="10 11">DSM 19599</strain>
    </source>
</reference>
<dbReference type="InterPro" id="IPR011701">
    <property type="entry name" value="MFS"/>
</dbReference>
<proteinExistence type="predicted"/>
<feature type="transmembrane region" description="Helical" evidence="8">
    <location>
        <begin position="156"/>
        <end position="178"/>
    </location>
</feature>
<feature type="transmembrane region" description="Helical" evidence="8">
    <location>
        <begin position="282"/>
        <end position="304"/>
    </location>
</feature>
<dbReference type="PANTHER" id="PTHR43528">
    <property type="entry name" value="ALPHA-KETOGLUTARATE PERMEASE"/>
    <property type="match status" value="1"/>
</dbReference>
<evidence type="ECO:0000256" key="2">
    <source>
        <dbReference type="ARBA" id="ARBA00022448"/>
    </source>
</evidence>
<feature type="transmembrane region" description="Helical" evidence="8">
    <location>
        <begin position="20"/>
        <end position="47"/>
    </location>
</feature>
<keyword evidence="3" id="KW-1003">Cell membrane</keyword>
<evidence type="ECO:0000313" key="11">
    <source>
        <dbReference type="Proteomes" id="UP000186406"/>
    </source>
</evidence>
<feature type="domain" description="Major facilitator superfamily (MFS) profile" evidence="9">
    <location>
        <begin position="17"/>
        <end position="426"/>
    </location>
</feature>
<feature type="transmembrane region" description="Helical" evidence="8">
    <location>
        <begin position="245"/>
        <end position="270"/>
    </location>
</feature>
<keyword evidence="2" id="KW-0813">Transport</keyword>
<keyword evidence="4 8" id="KW-0812">Transmembrane</keyword>
<dbReference type="SUPFAM" id="SSF103473">
    <property type="entry name" value="MFS general substrate transporter"/>
    <property type="match status" value="1"/>
</dbReference>
<dbReference type="AlphaFoldDB" id="A0A1M7ZRP7"/>
<feature type="transmembrane region" description="Helical" evidence="8">
    <location>
        <begin position="311"/>
        <end position="330"/>
    </location>
</feature>
<dbReference type="EMBL" id="FRXO01000015">
    <property type="protein sequence ID" value="SHO67551.1"/>
    <property type="molecule type" value="Genomic_DNA"/>
</dbReference>
<evidence type="ECO:0000256" key="6">
    <source>
        <dbReference type="ARBA" id="ARBA00022989"/>
    </source>
</evidence>
<evidence type="ECO:0000313" key="10">
    <source>
        <dbReference type="EMBL" id="SHO67551.1"/>
    </source>
</evidence>
<feature type="transmembrane region" description="Helical" evidence="8">
    <location>
        <begin position="93"/>
        <end position="117"/>
    </location>
</feature>
<gene>
    <name evidence="10" type="ORF">SAMN02745172_04232</name>
</gene>
<organism evidence="10 11">
    <name type="scientific">Pseudoxanthobacter soli DSM 19599</name>
    <dbReference type="NCBI Taxonomy" id="1123029"/>
    <lineage>
        <taxon>Bacteria</taxon>
        <taxon>Pseudomonadati</taxon>
        <taxon>Pseudomonadota</taxon>
        <taxon>Alphaproteobacteria</taxon>
        <taxon>Hyphomicrobiales</taxon>
        <taxon>Segnochrobactraceae</taxon>
        <taxon>Pseudoxanthobacter</taxon>
    </lineage>
</organism>
<feature type="transmembrane region" description="Helical" evidence="8">
    <location>
        <begin position="123"/>
        <end position="144"/>
    </location>
</feature>
<evidence type="ECO:0000256" key="1">
    <source>
        <dbReference type="ARBA" id="ARBA00004651"/>
    </source>
</evidence>
<evidence type="ECO:0000259" key="9">
    <source>
        <dbReference type="PROSITE" id="PS50850"/>
    </source>
</evidence>
<protein>
    <submittedName>
        <fullName evidence="10">Predicted arabinose efflux permease, MFS family</fullName>
    </submittedName>
</protein>
<dbReference type="PANTHER" id="PTHR43528:SF7">
    <property type="entry name" value="MFS TRANSPORTER"/>
    <property type="match status" value="1"/>
</dbReference>
<dbReference type="PROSITE" id="PS50850">
    <property type="entry name" value="MFS"/>
    <property type="match status" value="1"/>
</dbReference>
<dbReference type="InterPro" id="IPR020846">
    <property type="entry name" value="MFS_dom"/>
</dbReference>
<dbReference type="Pfam" id="PF07690">
    <property type="entry name" value="MFS_1"/>
    <property type="match status" value="1"/>
</dbReference>
<dbReference type="Gene3D" id="1.20.1250.20">
    <property type="entry name" value="MFS general substrate transporter like domains"/>
    <property type="match status" value="2"/>
</dbReference>
<evidence type="ECO:0000256" key="3">
    <source>
        <dbReference type="ARBA" id="ARBA00022475"/>
    </source>
</evidence>
<evidence type="ECO:0000256" key="7">
    <source>
        <dbReference type="ARBA" id="ARBA00023136"/>
    </source>
</evidence>
<comment type="subcellular location">
    <subcellularLocation>
        <location evidence="1">Cell membrane</location>
        <topology evidence="1">Multi-pass membrane protein</topology>
    </subcellularLocation>
</comment>
<feature type="transmembrane region" description="Helical" evidence="8">
    <location>
        <begin position="373"/>
        <end position="394"/>
    </location>
</feature>
<dbReference type="InterPro" id="IPR051084">
    <property type="entry name" value="H+-coupled_symporters"/>
</dbReference>
<dbReference type="RefSeq" id="WP_073632469.1">
    <property type="nucleotide sequence ID" value="NZ_FRXO01000015.1"/>
</dbReference>
<keyword evidence="5" id="KW-0769">Symport</keyword>
<feature type="transmembrane region" description="Helical" evidence="8">
    <location>
        <begin position="59"/>
        <end position="81"/>
    </location>
</feature>
<name>A0A1M7ZRP7_9HYPH</name>
<dbReference type="GO" id="GO:0005886">
    <property type="term" value="C:plasma membrane"/>
    <property type="evidence" value="ECO:0007669"/>
    <property type="project" value="UniProtKB-SubCell"/>
</dbReference>
<sequence>MTEIAVGRPLNRRDYRTLTLSALGGALEFYDFIIYVFFVGVVGQLFFPPEMPDWLRSVQAFAIFAAGYLARPLGGIVIAHFGDRFGRKRMFTLSILLMALSTLAIGVMPTFASIGIWAPIGLLAMRVLQGAAIGGEVPGAWVFVAEHAPRHRVGFAAGLLTCGLTAGIMIGSLVASAINDWLTPAEVASYGWRLAFVLGGVFGLVSVYLRRWLEETPVFQEMQARKALAAELPLKTVLRDHVGGVAISMLLTWVLSAGVVVIILMTPALLEKAYGIAPRDALAANAVATLLLTLGCVASGALADRFGAGKVLIVGCLAMAVTAFVLYFHIGDAPHLLVPLYGIAGLSVGVIGAIPFVMIQAFPPAVRFSGISFSYNVAYAVFGGLTPLVVSVWMRGEPLAPAYYVVLAGLLGVAIGIYLVASPARTRNSRVHA</sequence>
<feature type="transmembrane region" description="Helical" evidence="8">
    <location>
        <begin position="336"/>
        <end position="361"/>
    </location>
</feature>
<keyword evidence="11" id="KW-1185">Reference proteome</keyword>
<feature type="transmembrane region" description="Helical" evidence="8">
    <location>
        <begin position="190"/>
        <end position="209"/>
    </location>
</feature>
<dbReference type="InterPro" id="IPR036259">
    <property type="entry name" value="MFS_trans_sf"/>
</dbReference>
<dbReference type="GO" id="GO:0015293">
    <property type="term" value="F:symporter activity"/>
    <property type="evidence" value="ECO:0007669"/>
    <property type="project" value="UniProtKB-KW"/>
</dbReference>
<evidence type="ECO:0000256" key="5">
    <source>
        <dbReference type="ARBA" id="ARBA00022847"/>
    </source>
</evidence>
<keyword evidence="6 8" id="KW-1133">Transmembrane helix</keyword>
<evidence type="ECO:0000256" key="8">
    <source>
        <dbReference type="SAM" id="Phobius"/>
    </source>
</evidence>
<dbReference type="FunFam" id="1.20.1250.20:FF:000001">
    <property type="entry name" value="Dicarboxylate MFS transporter"/>
    <property type="match status" value="1"/>
</dbReference>
<accession>A0A1M7ZRP7</accession>
<dbReference type="STRING" id="1123029.SAMN02745172_04232"/>
<dbReference type="OrthoDB" id="9783227at2"/>
<evidence type="ECO:0000256" key="4">
    <source>
        <dbReference type="ARBA" id="ARBA00022692"/>
    </source>
</evidence>